<name>A0A4E0S414_FASHE</name>
<dbReference type="EMBL" id="JXXN02000144">
    <property type="protein sequence ID" value="THD28470.1"/>
    <property type="molecule type" value="Genomic_DNA"/>
</dbReference>
<evidence type="ECO:0000313" key="2">
    <source>
        <dbReference type="EMBL" id="THD28470.1"/>
    </source>
</evidence>
<gene>
    <name evidence="2" type="ORF">D915_000703</name>
</gene>
<sequence>MKFLFFLLFTLILENKWNPQALDCPPNFDNLASDVCLIIQEETYNFCAANNAGHQVGLNHNLRVNLIGMNVTKIISQLKKSGSIYTSLNKLLRPDEGNRAGWRVGVPGQANFTTQGNEMDLWYDNQPEDKREVVTAAIEGKLYDVPI</sequence>
<evidence type="ECO:0000313" key="3">
    <source>
        <dbReference type="Proteomes" id="UP000230066"/>
    </source>
</evidence>
<proteinExistence type="predicted"/>
<dbReference type="AlphaFoldDB" id="A0A4E0S414"/>
<keyword evidence="1" id="KW-0732">Signal</keyword>
<feature type="signal peptide" evidence="1">
    <location>
        <begin position="1"/>
        <end position="19"/>
    </location>
</feature>
<keyword evidence="3" id="KW-1185">Reference proteome</keyword>
<feature type="chain" id="PRO_5020037978" evidence="1">
    <location>
        <begin position="20"/>
        <end position="147"/>
    </location>
</feature>
<evidence type="ECO:0000256" key="1">
    <source>
        <dbReference type="SAM" id="SignalP"/>
    </source>
</evidence>
<accession>A0A4E0S414</accession>
<comment type="caution">
    <text evidence="2">The sequence shown here is derived from an EMBL/GenBank/DDBJ whole genome shotgun (WGS) entry which is preliminary data.</text>
</comment>
<dbReference type="Proteomes" id="UP000230066">
    <property type="component" value="Unassembled WGS sequence"/>
</dbReference>
<reference evidence="2" key="1">
    <citation type="submission" date="2019-03" db="EMBL/GenBank/DDBJ databases">
        <title>Improved annotation for the trematode Fasciola hepatica.</title>
        <authorList>
            <person name="Choi Y.-J."/>
            <person name="Martin J."/>
            <person name="Mitreva M."/>
        </authorList>
    </citation>
    <scope>NUCLEOTIDE SEQUENCE [LARGE SCALE GENOMIC DNA]</scope>
</reference>
<protein>
    <submittedName>
        <fullName evidence="2">Uncharacterized protein</fullName>
    </submittedName>
</protein>
<organism evidence="2 3">
    <name type="scientific">Fasciola hepatica</name>
    <name type="common">Liver fluke</name>
    <dbReference type="NCBI Taxonomy" id="6192"/>
    <lineage>
        <taxon>Eukaryota</taxon>
        <taxon>Metazoa</taxon>
        <taxon>Spiralia</taxon>
        <taxon>Lophotrochozoa</taxon>
        <taxon>Platyhelminthes</taxon>
        <taxon>Trematoda</taxon>
        <taxon>Digenea</taxon>
        <taxon>Plagiorchiida</taxon>
        <taxon>Echinostomata</taxon>
        <taxon>Echinostomatoidea</taxon>
        <taxon>Fasciolidae</taxon>
        <taxon>Fasciola</taxon>
    </lineage>
</organism>